<keyword evidence="3" id="KW-1185">Reference proteome</keyword>
<feature type="chain" id="PRO_5041931723" evidence="1">
    <location>
        <begin position="21"/>
        <end position="71"/>
    </location>
</feature>
<evidence type="ECO:0000313" key="3">
    <source>
        <dbReference type="Proteomes" id="UP001209317"/>
    </source>
</evidence>
<keyword evidence="1" id="KW-0732">Signal</keyword>
<proteinExistence type="predicted"/>
<evidence type="ECO:0000313" key="2">
    <source>
        <dbReference type="EMBL" id="MCU7694737.1"/>
    </source>
</evidence>
<dbReference type="RefSeq" id="WP_263038222.1">
    <property type="nucleotide sequence ID" value="NZ_JAOTPL010000012.1"/>
</dbReference>
<dbReference type="EMBL" id="JAOTPL010000012">
    <property type="protein sequence ID" value="MCU7694737.1"/>
    <property type="molecule type" value="Genomic_DNA"/>
</dbReference>
<protein>
    <submittedName>
        <fullName evidence="2">Uncharacterized protein</fullName>
    </submittedName>
</protein>
<dbReference type="Proteomes" id="UP001209317">
    <property type="component" value="Unassembled WGS sequence"/>
</dbReference>
<dbReference type="AlphaFoldDB" id="A0AAE3LKD7"/>
<name>A0AAE3LKD7_9BACT</name>
<comment type="caution">
    <text evidence="2">The sequence shown here is derived from an EMBL/GenBank/DDBJ whole genome shotgun (WGS) entry which is preliminary data.</text>
</comment>
<evidence type="ECO:0000256" key="1">
    <source>
        <dbReference type="SAM" id="SignalP"/>
    </source>
</evidence>
<organism evidence="2 3">
    <name type="scientific">Haoranjiania flava</name>
    <dbReference type="NCBI Taxonomy" id="1856322"/>
    <lineage>
        <taxon>Bacteria</taxon>
        <taxon>Pseudomonadati</taxon>
        <taxon>Bacteroidota</taxon>
        <taxon>Chitinophagia</taxon>
        <taxon>Chitinophagales</taxon>
        <taxon>Chitinophagaceae</taxon>
        <taxon>Haoranjiania</taxon>
    </lineage>
</organism>
<accession>A0AAE3LKD7</accession>
<feature type="signal peptide" evidence="1">
    <location>
        <begin position="1"/>
        <end position="20"/>
    </location>
</feature>
<sequence length="71" mass="7566">MKKILLTLFLAIGTFIYSNANTITLNPKLQTPDEPTKKATRCELTVTCADGTVVTAEACEKAGKMIDAGCS</sequence>
<gene>
    <name evidence="2" type="ORF">OD355_09445</name>
</gene>
<reference evidence="2" key="1">
    <citation type="submission" date="2022-10" db="EMBL/GenBank/DDBJ databases">
        <authorList>
            <person name="Kim H.S."/>
            <person name="Kim J.-S."/>
            <person name="Suh M.K."/>
            <person name="Eom M.K."/>
            <person name="Lee J.-S."/>
        </authorList>
    </citation>
    <scope>NUCLEOTIDE SEQUENCE</scope>
    <source>
        <strain evidence="2">LIP-5</strain>
    </source>
</reference>